<proteinExistence type="inferred from homology"/>
<evidence type="ECO:0000313" key="3">
    <source>
        <dbReference type="Proteomes" id="UP000008854"/>
    </source>
</evidence>
<reference evidence="4" key="2">
    <citation type="submission" date="2019-11" db="UniProtKB">
        <authorList>
            <consortium name="WormBaseParasite"/>
        </authorList>
    </citation>
    <scope>IDENTIFICATION</scope>
    <source>
        <strain evidence="4">Puerto Rican</strain>
    </source>
</reference>
<dbReference type="GO" id="GO:0012505">
    <property type="term" value="C:endomembrane system"/>
    <property type="evidence" value="ECO:0007669"/>
    <property type="project" value="TreeGrafter"/>
</dbReference>
<feature type="coiled-coil region" evidence="2">
    <location>
        <begin position="483"/>
        <end position="531"/>
    </location>
</feature>
<evidence type="ECO:0000256" key="2">
    <source>
        <dbReference type="SAM" id="Coils"/>
    </source>
</evidence>
<dbReference type="AlphaFoldDB" id="A0A5K4F2G9"/>
<evidence type="ECO:0000256" key="1">
    <source>
        <dbReference type="ARBA" id="ARBA00007478"/>
    </source>
</evidence>
<comment type="similarity">
    <text evidence="1">Belongs to the CDK5RAP3 family.</text>
</comment>
<dbReference type="GO" id="GO:0007346">
    <property type="term" value="P:regulation of mitotic cell cycle"/>
    <property type="evidence" value="ECO:0007669"/>
    <property type="project" value="TreeGrafter"/>
</dbReference>
<dbReference type="WBParaSite" id="Smp_246450.1">
    <property type="protein sequence ID" value="Smp_246450.1"/>
    <property type="gene ID" value="Smp_246450"/>
</dbReference>
<dbReference type="FunCoup" id="A0A5K4F2G9">
    <property type="interactions" value="1743"/>
</dbReference>
<dbReference type="InterPro" id="IPR008491">
    <property type="entry name" value="CDK5RAP3"/>
</dbReference>
<dbReference type="PANTHER" id="PTHR14894:SF0">
    <property type="entry name" value="CDK5 REGULATORY SUBUNIT-ASSOCIATED PROTEIN 3"/>
    <property type="match status" value="1"/>
</dbReference>
<sequence length="560" mass="64541">MKDTDQQRLPPLLIQSSRIIGWLLSRKIIQTDYPKKLKEIDCKVNDCVNKYPEVEVPIFESPSLFLGCRGFLEELVKTDNKTDFFGRSSPLVRAWTEILSSFQKNNLYLAEVGDSINELAAVQVPRCKMFISDRQKNLLDLRQRLKEQSLNLIRKEELLEKVYKEFHVDVKEENVRLRLLEEAEKVPMFLTEFVHSLTYLKTALQLYIDFKNFVLGGFQDEYHGPEKFYDCCPTLKLLIDSGHVMVFTWKNGCEPEHIEGSDDFVPFLLQQEKMKVNQLSMEMDQNRFTDSNVPPEPNEILWDENEVGAIDFGPFDVESVENIEIERENIVSTSSSGMPDNPSVDAASQSNVTLSIDERKPIVASGASARYLLDSADGRQALLNDLLELNAFLQRFQEDLFERLDNESENQLSRTGRNVFKSSGGVRCDTIQNMIIQNAPNDLLSYTSNDIFKMIELVKEALTKLTTSSLSQLMMIRTRIGYLDRLTDRLLDYRRQAELARTRVSQTQKLIDKALLEQQEKTTQLAQLKNSCKKLVSFLEDELSRIYNRQVQITGQFCDL</sequence>
<dbReference type="InParanoid" id="A0A5K4F2G9"/>
<reference evidence="3" key="1">
    <citation type="journal article" date="2012" name="PLoS Negl. Trop. Dis.">
        <title>A systematically improved high quality genome and transcriptome of the human blood fluke Schistosoma mansoni.</title>
        <authorList>
            <person name="Protasio A.V."/>
            <person name="Tsai I.J."/>
            <person name="Babbage A."/>
            <person name="Nichol S."/>
            <person name="Hunt M."/>
            <person name="Aslett M.A."/>
            <person name="De Silva N."/>
            <person name="Velarde G.S."/>
            <person name="Anderson T.J."/>
            <person name="Clark R.C."/>
            <person name="Davidson C."/>
            <person name="Dillon G.P."/>
            <person name="Holroyd N.E."/>
            <person name="LoVerde P.T."/>
            <person name="Lloyd C."/>
            <person name="McQuillan J."/>
            <person name="Oliveira G."/>
            <person name="Otto T.D."/>
            <person name="Parker-Manuel S.J."/>
            <person name="Quail M.A."/>
            <person name="Wilson R.A."/>
            <person name="Zerlotini A."/>
            <person name="Dunne D.W."/>
            <person name="Berriman M."/>
        </authorList>
    </citation>
    <scope>NUCLEOTIDE SEQUENCE [LARGE SCALE GENOMIC DNA]</scope>
    <source>
        <strain evidence="3">Puerto Rican</strain>
    </source>
</reference>
<dbReference type="Proteomes" id="UP000008854">
    <property type="component" value="Unassembled WGS sequence"/>
</dbReference>
<organism evidence="3 4">
    <name type="scientific">Schistosoma mansoni</name>
    <name type="common">Blood fluke</name>
    <dbReference type="NCBI Taxonomy" id="6183"/>
    <lineage>
        <taxon>Eukaryota</taxon>
        <taxon>Metazoa</taxon>
        <taxon>Spiralia</taxon>
        <taxon>Lophotrochozoa</taxon>
        <taxon>Platyhelminthes</taxon>
        <taxon>Trematoda</taxon>
        <taxon>Digenea</taxon>
        <taxon>Strigeidida</taxon>
        <taxon>Schistosomatoidea</taxon>
        <taxon>Schistosomatidae</taxon>
        <taxon>Schistosoma</taxon>
    </lineage>
</organism>
<protein>
    <submittedName>
        <fullName evidence="4">CDK5RAP3-like protein</fullName>
    </submittedName>
</protein>
<dbReference type="Pfam" id="PF05600">
    <property type="entry name" value="CDK5RAP3"/>
    <property type="match status" value="1"/>
</dbReference>
<keyword evidence="3" id="KW-1185">Reference proteome</keyword>
<dbReference type="PANTHER" id="PTHR14894">
    <property type="entry name" value="CDK5 REGULATORY SUBUNIT-ASSOCIATED PROTEIN 3"/>
    <property type="match status" value="1"/>
</dbReference>
<dbReference type="STRING" id="6183.A0A5K4F2G9"/>
<keyword evidence="2" id="KW-0175">Coiled coil</keyword>
<evidence type="ECO:0000313" key="4">
    <source>
        <dbReference type="WBParaSite" id="Smp_246450.1"/>
    </source>
</evidence>
<name>A0A5K4F2G9_SCHMA</name>
<accession>A0A5K4F2G9</accession>